<dbReference type="AlphaFoldDB" id="A0A0A9FQB5"/>
<proteinExistence type="predicted"/>
<reference evidence="1" key="2">
    <citation type="journal article" date="2015" name="Data Brief">
        <title>Shoot transcriptome of the giant reed, Arundo donax.</title>
        <authorList>
            <person name="Barrero R.A."/>
            <person name="Guerrero F.D."/>
            <person name="Moolhuijzen P."/>
            <person name="Goolsby J.A."/>
            <person name="Tidwell J."/>
            <person name="Bellgard S.E."/>
            <person name="Bellgard M.I."/>
        </authorList>
    </citation>
    <scope>NUCLEOTIDE SEQUENCE</scope>
    <source>
        <tissue evidence="1">Shoot tissue taken approximately 20 cm above the soil surface</tissue>
    </source>
</reference>
<protein>
    <submittedName>
        <fullName evidence="1">Uncharacterized protein</fullName>
    </submittedName>
</protein>
<sequence length="25" mass="2776">MFVKVATDFSVLVTHVVKVDTAQKL</sequence>
<reference evidence="1" key="1">
    <citation type="submission" date="2014-09" db="EMBL/GenBank/DDBJ databases">
        <authorList>
            <person name="Magalhaes I.L.F."/>
            <person name="Oliveira U."/>
            <person name="Santos F.R."/>
            <person name="Vidigal T.H.D.A."/>
            <person name="Brescovit A.D."/>
            <person name="Santos A.J."/>
        </authorList>
    </citation>
    <scope>NUCLEOTIDE SEQUENCE</scope>
    <source>
        <tissue evidence="1">Shoot tissue taken approximately 20 cm above the soil surface</tissue>
    </source>
</reference>
<dbReference type="EMBL" id="GBRH01182891">
    <property type="protein sequence ID" value="JAE15005.1"/>
    <property type="molecule type" value="Transcribed_RNA"/>
</dbReference>
<evidence type="ECO:0000313" key="1">
    <source>
        <dbReference type="EMBL" id="JAE15005.1"/>
    </source>
</evidence>
<accession>A0A0A9FQB5</accession>
<organism evidence="1">
    <name type="scientific">Arundo donax</name>
    <name type="common">Giant reed</name>
    <name type="synonym">Donax arundinaceus</name>
    <dbReference type="NCBI Taxonomy" id="35708"/>
    <lineage>
        <taxon>Eukaryota</taxon>
        <taxon>Viridiplantae</taxon>
        <taxon>Streptophyta</taxon>
        <taxon>Embryophyta</taxon>
        <taxon>Tracheophyta</taxon>
        <taxon>Spermatophyta</taxon>
        <taxon>Magnoliopsida</taxon>
        <taxon>Liliopsida</taxon>
        <taxon>Poales</taxon>
        <taxon>Poaceae</taxon>
        <taxon>PACMAD clade</taxon>
        <taxon>Arundinoideae</taxon>
        <taxon>Arundineae</taxon>
        <taxon>Arundo</taxon>
    </lineage>
</organism>
<name>A0A0A9FQB5_ARUDO</name>